<dbReference type="STRING" id="1884261.A0A5C3QVM0"/>
<dbReference type="Proteomes" id="UP000305067">
    <property type="component" value="Unassembled WGS sequence"/>
</dbReference>
<evidence type="ECO:0000313" key="2">
    <source>
        <dbReference type="Proteomes" id="UP000305067"/>
    </source>
</evidence>
<name>A0A5C3QVM0_9AGAR</name>
<sequence length="307" mass="34775">MTSCKTLNFNFPDASLTVFSRDDEQNAPFRLHKGLVLRHSTVLAELCTDNQLVLDDSRDDLLHFFTAIYLGLAGLYQGPQDFNIIKAVVCLAAKYHVHFLRNQITQLFAGFWPSDLAEWDARNLQVDDILLPHPIQIINIARQVNAPQLLPAAFYDLSRMTSSAISRGFMCPYQQQRHHLLKSDLLNVLRGKEMCSRFLSTFIVNQLEGRNASHLCAYRNNPPAARTCKFAFESITLELLRDVNGTACRHSSDALFAILDSQFLSDDDRLSLHLCLPCQDAYTAVVVSARQELWNCLPSWFRLGSPV</sequence>
<reference evidence="1 2" key="1">
    <citation type="journal article" date="2019" name="Nat. Ecol. Evol.">
        <title>Megaphylogeny resolves global patterns of mushroom evolution.</title>
        <authorList>
            <person name="Varga T."/>
            <person name="Krizsan K."/>
            <person name="Foldi C."/>
            <person name="Dima B."/>
            <person name="Sanchez-Garcia M."/>
            <person name="Sanchez-Ramirez S."/>
            <person name="Szollosi G.J."/>
            <person name="Szarkandi J.G."/>
            <person name="Papp V."/>
            <person name="Albert L."/>
            <person name="Andreopoulos W."/>
            <person name="Angelini C."/>
            <person name="Antonin V."/>
            <person name="Barry K.W."/>
            <person name="Bougher N.L."/>
            <person name="Buchanan P."/>
            <person name="Buyck B."/>
            <person name="Bense V."/>
            <person name="Catcheside P."/>
            <person name="Chovatia M."/>
            <person name="Cooper J."/>
            <person name="Damon W."/>
            <person name="Desjardin D."/>
            <person name="Finy P."/>
            <person name="Geml J."/>
            <person name="Haridas S."/>
            <person name="Hughes K."/>
            <person name="Justo A."/>
            <person name="Karasinski D."/>
            <person name="Kautmanova I."/>
            <person name="Kiss B."/>
            <person name="Kocsube S."/>
            <person name="Kotiranta H."/>
            <person name="LaButti K.M."/>
            <person name="Lechner B.E."/>
            <person name="Liimatainen K."/>
            <person name="Lipzen A."/>
            <person name="Lukacs Z."/>
            <person name="Mihaltcheva S."/>
            <person name="Morgado L.N."/>
            <person name="Niskanen T."/>
            <person name="Noordeloos M.E."/>
            <person name="Ohm R.A."/>
            <person name="Ortiz-Santana B."/>
            <person name="Ovrebo C."/>
            <person name="Racz N."/>
            <person name="Riley R."/>
            <person name="Savchenko A."/>
            <person name="Shiryaev A."/>
            <person name="Soop K."/>
            <person name="Spirin V."/>
            <person name="Szebenyi C."/>
            <person name="Tomsovsky M."/>
            <person name="Tulloss R.E."/>
            <person name="Uehling J."/>
            <person name="Grigoriev I.V."/>
            <person name="Vagvolgyi C."/>
            <person name="Papp T."/>
            <person name="Martin F.M."/>
            <person name="Miettinen O."/>
            <person name="Hibbett D.S."/>
            <person name="Nagy L.G."/>
        </authorList>
    </citation>
    <scope>NUCLEOTIDE SEQUENCE [LARGE SCALE GENOMIC DNA]</scope>
    <source>
        <strain evidence="1 2">CBS 309.79</strain>
    </source>
</reference>
<protein>
    <recommendedName>
        <fullName evidence="3">BTB domain-containing protein</fullName>
    </recommendedName>
</protein>
<proteinExistence type="predicted"/>
<evidence type="ECO:0008006" key="3">
    <source>
        <dbReference type="Google" id="ProtNLM"/>
    </source>
</evidence>
<dbReference type="AlphaFoldDB" id="A0A5C3QVM0"/>
<dbReference type="OrthoDB" id="3235673at2759"/>
<keyword evidence="2" id="KW-1185">Reference proteome</keyword>
<gene>
    <name evidence="1" type="ORF">BDV98DRAFT_637763</name>
</gene>
<organism evidence="1 2">
    <name type="scientific">Pterulicium gracile</name>
    <dbReference type="NCBI Taxonomy" id="1884261"/>
    <lineage>
        <taxon>Eukaryota</taxon>
        <taxon>Fungi</taxon>
        <taxon>Dikarya</taxon>
        <taxon>Basidiomycota</taxon>
        <taxon>Agaricomycotina</taxon>
        <taxon>Agaricomycetes</taxon>
        <taxon>Agaricomycetidae</taxon>
        <taxon>Agaricales</taxon>
        <taxon>Pleurotineae</taxon>
        <taxon>Pterulaceae</taxon>
        <taxon>Pterulicium</taxon>
    </lineage>
</organism>
<dbReference type="EMBL" id="ML178818">
    <property type="protein sequence ID" value="TFL04840.1"/>
    <property type="molecule type" value="Genomic_DNA"/>
</dbReference>
<accession>A0A5C3QVM0</accession>
<evidence type="ECO:0000313" key="1">
    <source>
        <dbReference type="EMBL" id="TFL04840.1"/>
    </source>
</evidence>